<evidence type="ECO:0000313" key="13">
    <source>
        <dbReference type="EMBL" id="KAF6432132.1"/>
    </source>
</evidence>
<dbReference type="InterPro" id="IPR002298">
    <property type="entry name" value="DNA_polymerase_A"/>
</dbReference>
<dbReference type="Gene3D" id="3.30.70.370">
    <property type="match status" value="1"/>
</dbReference>
<dbReference type="InterPro" id="IPR040940">
    <property type="entry name" value="DNA_pol_P_Exo"/>
</dbReference>
<dbReference type="SMART" id="SM00482">
    <property type="entry name" value="POLAc"/>
    <property type="match status" value="1"/>
</dbReference>
<evidence type="ECO:0000256" key="5">
    <source>
        <dbReference type="ARBA" id="ARBA00022705"/>
    </source>
</evidence>
<dbReference type="FunFam" id="3.30.70.370:FF:000008">
    <property type="entry name" value="DNA polymerase nu"/>
    <property type="match status" value="1"/>
</dbReference>
<evidence type="ECO:0000256" key="2">
    <source>
        <dbReference type="ARBA" id="ARBA00012417"/>
    </source>
</evidence>
<keyword evidence="14" id="KW-1185">Reference proteome</keyword>
<evidence type="ECO:0000256" key="7">
    <source>
        <dbReference type="ARBA" id="ARBA00022932"/>
    </source>
</evidence>
<dbReference type="PANTHER" id="PTHR10133:SF27">
    <property type="entry name" value="DNA POLYMERASE NU"/>
    <property type="match status" value="1"/>
</dbReference>
<feature type="compositionally biased region" description="Low complexity" evidence="11">
    <location>
        <begin position="868"/>
        <end position="877"/>
    </location>
</feature>
<evidence type="ECO:0000256" key="10">
    <source>
        <dbReference type="ARBA" id="ARBA00049244"/>
    </source>
</evidence>
<evidence type="ECO:0000256" key="8">
    <source>
        <dbReference type="ARBA" id="ARBA00023125"/>
    </source>
</evidence>
<keyword evidence="6" id="KW-0227">DNA damage</keyword>
<comment type="similarity">
    <text evidence="1">Belongs to the DNA polymerase type-A family.</text>
</comment>
<keyword evidence="7" id="KW-0239">DNA-directed DNA polymerase</keyword>
<comment type="catalytic activity">
    <reaction evidence="10">
        <text>DNA(n) + a 2'-deoxyribonucleoside 5'-triphosphate = DNA(n+1) + diphosphate</text>
        <dbReference type="Rhea" id="RHEA:22508"/>
        <dbReference type="Rhea" id="RHEA-COMP:17339"/>
        <dbReference type="Rhea" id="RHEA-COMP:17340"/>
        <dbReference type="ChEBI" id="CHEBI:33019"/>
        <dbReference type="ChEBI" id="CHEBI:61560"/>
        <dbReference type="ChEBI" id="CHEBI:173112"/>
        <dbReference type="EC" id="2.7.7.7"/>
    </reaction>
</comment>
<protein>
    <recommendedName>
        <fullName evidence="2">DNA-directed DNA polymerase</fullName>
        <ecNumber evidence="2">2.7.7.7</ecNumber>
    </recommendedName>
</protein>
<keyword evidence="8" id="KW-0238">DNA-binding</keyword>
<dbReference type="EC" id="2.7.7.7" evidence="2"/>
<dbReference type="GO" id="GO:0003677">
    <property type="term" value="F:DNA binding"/>
    <property type="evidence" value="ECO:0007669"/>
    <property type="project" value="UniProtKB-KW"/>
</dbReference>
<dbReference type="InterPro" id="IPR001098">
    <property type="entry name" value="DNA-dir_DNA_pol_A_palm_dom"/>
</dbReference>
<dbReference type="Pfam" id="PF00476">
    <property type="entry name" value="DNA_pol_A"/>
    <property type="match status" value="1"/>
</dbReference>
<comment type="caution">
    <text evidence="13">The sequence shown here is derived from an EMBL/GenBank/DDBJ whole genome shotgun (WGS) entry which is preliminary data.</text>
</comment>
<organism evidence="13 14">
    <name type="scientific">Rousettus aegyptiacus</name>
    <name type="common">Egyptian fruit bat</name>
    <name type="synonym">Pteropus aegyptiacus</name>
    <dbReference type="NCBI Taxonomy" id="9407"/>
    <lineage>
        <taxon>Eukaryota</taxon>
        <taxon>Metazoa</taxon>
        <taxon>Chordata</taxon>
        <taxon>Craniata</taxon>
        <taxon>Vertebrata</taxon>
        <taxon>Euteleostomi</taxon>
        <taxon>Mammalia</taxon>
        <taxon>Eutheria</taxon>
        <taxon>Laurasiatheria</taxon>
        <taxon>Chiroptera</taxon>
        <taxon>Yinpterochiroptera</taxon>
        <taxon>Pteropodoidea</taxon>
        <taxon>Pteropodidae</taxon>
        <taxon>Rousettinae</taxon>
        <taxon>Rousettus</taxon>
    </lineage>
</organism>
<dbReference type="PANTHER" id="PTHR10133">
    <property type="entry name" value="DNA POLYMERASE I"/>
    <property type="match status" value="1"/>
</dbReference>
<evidence type="ECO:0000259" key="12">
    <source>
        <dbReference type="SMART" id="SM00482"/>
    </source>
</evidence>
<dbReference type="Gene3D" id="1.20.1060.10">
    <property type="entry name" value="Taq DNA Polymerase, Chain T, domain 4"/>
    <property type="match status" value="1"/>
</dbReference>
<dbReference type="EMBL" id="JACASE010000010">
    <property type="protein sequence ID" value="KAF6432132.1"/>
    <property type="molecule type" value="Genomic_DNA"/>
</dbReference>
<evidence type="ECO:0000313" key="14">
    <source>
        <dbReference type="Proteomes" id="UP000593571"/>
    </source>
</evidence>
<feature type="compositionally biased region" description="Polar residues" evidence="11">
    <location>
        <begin position="61"/>
        <end position="93"/>
    </location>
</feature>
<feature type="region of interest" description="Disordered" evidence="11">
    <location>
        <begin position="60"/>
        <end position="106"/>
    </location>
</feature>
<name>A0A7J8EAD1_ROUAE</name>
<keyword evidence="3" id="KW-0808">Transferase</keyword>
<evidence type="ECO:0000256" key="9">
    <source>
        <dbReference type="ARBA" id="ARBA00023204"/>
    </source>
</evidence>
<dbReference type="GO" id="GO:0006261">
    <property type="term" value="P:DNA-templated DNA replication"/>
    <property type="evidence" value="ECO:0007669"/>
    <property type="project" value="InterPro"/>
</dbReference>
<evidence type="ECO:0000256" key="4">
    <source>
        <dbReference type="ARBA" id="ARBA00022695"/>
    </source>
</evidence>
<proteinExistence type="inferred from homology"/>
<dbReference type="PRINTS" id="PR00868">
    <property type="entry name" value="DNAPOLI"/>
</dbReference>
<dbReference type="AlphaFoldDB" id="A0A7J8EAD1"/>
<dbReference type="FunFam" id="1.10.150.20:FF:000002">
    <property type="entry name" value="DNA polymerase I"/>
    <property type="match status" value="1"/>
</dbReference>
<feature type="compositionally biased region" description="Pro residues" evidence="11">
    <location>
        <begin position="878"/>
        <end position="898"/>
    </location>
</feature>
<feature type="domain" description="DNA-directed DNA polymerase family A palm" evidence="12">
    <location>
        <begin position="607"/>
        <end position="811"/>
    </location>
</feature>
<evidence type="ECO:0000256" key="6">
    <source>
        <dbReference type="ARBA" id="ARBA00022763"/>
    </source>
</evidence>
<feature type="region of interest" description="Disordered" evidence="11">
    <location>
        <begin position="862"/>
        <end position="898"/>
    </location>
</feature>
<dbReference type="InterPro" id="IPR036397">
    <property type="entry name" value="RNaseH_sf"/>
</dbReference>
<dbReference type="GO" id="GO:0006302">
    <property type="term" value="P:double-strand break repair"/>
    <property type="evidence" value="ECO:0007669"/>
    <property type="project" value="TreeGrafter"/>
</dbReference>
<sequence>MENYKTFVGFDLCKIPLSSVAQKIMSAMHSGDLVESNWRESEKTVEAVNNPSIRCSVLLGNGTNQSPEKENLNSCTSQASRTSIRPSPQSSRTRLTDRLPTDPKREDVSVWATSSCLIPQRNQEASVPQKMEHKRKPLLKKYVNDENKANMSLKRRHVTCNNSLEEASKHVTLGEDADEVEASLNSGSSRAFENRFCDIKYLDDLEKSQLMERLKQAATLVVTLMYKDGSTQLRADQTPGSSVKGIVMLLPSPPEGGCGPLGVSAPGAALAGGLATRDCFIYVSTERSPTRGREQEAHSEFTRNVLFHLLTRKCPVICFNAKDFVRTVLQFFGDDGCWKRVADFVGLDPRIAAWLIDPSEAAPSFEDLVAKYLGNAVTAEASSTRGNASGDVDQNVCANLRILYRLTMDLCSRLKVYGLWQLFCTLELPLIPILAVMESHTVRVNKEEMQRASALLGSRLKELEQEAHFVAGEQFLLMSSHQLREVLFGKLKLHLLSPRGTLRRTGPRRPPSTSEAVLNALQDVHPLPKIILEYRQVHKIKSTFVDGLLAYMKKGAISSTWNQTGAVTGRLSAKHPNIQGISKHPIQITKPQNFKGKERGVLTVSPRAMFVSSEGHSFLAADFSQIELRILAHLSGDPELLKLLQESERDAFSTLASQWRDVTAERVTHSDREQTKKVVYSVVYGAGKERLAACLGVSVQEATRFLESFLQKYKKIKDFAQATIARCHQTGYVVSVMGRRRHLPRIRERDPQLRAQAERQAVNFVVQGSAADLCKMAMVHIFAAVASSPTLTARLVAQIHDELLFEVEDSQIAEFAALVRGTMESLQHVRALELQLQVPLKVSLSVGRSWGHLVPLQEALRPQPSARPAESPGSHPAPAGPPAGTCPPPVHFPPSFCP</sequence>
<dbReference type="SUPFAM" id="SSF56672">
    <property type="entry name" value="DNA/RNA polymerases"/>
    <property type="match status" value="1"/>
</dbReference>
<reference evidence="13 14" key="1">
    <citation type="journal article" date="2020" name="Nature">
        <title>Six reference-quality genomes reveal evolution of bat adaptations.</title>
        <authorList>
            <person name="Jebb D."/>
            <person name="Huang Z."/>
            <person name="Pippel M."/>
            <person name="Hughes G.M."/>
            <person name="Lavrichenko K."/>
            <person name="Devanna P."/>
            <person name="Winkler S."/>
            <person name="Jermiin L.S."/>
            <person name="Skirmuntt E.C."/>
            <person name="Katzourakis A."/>
            <person name="Burkitt-Gray L."/>
            <person name="Ray D.A."/>
            <person name="Sullivan K.A.M."/>
            <person name="Roscito J.G."/>
            <person name="Kirilenko B.M."/>
            <person name="Davalos L.M."/>
            <person name="Corthals A.P."/>
            <person name="Power M.L."/>
            <person name="Jones G."/>
            <person name="Ransome R.D."/>
            <person name="Dechmann D.K.N."/>
            <person name="Locatelli A.G."/>
            <person name="Puechmaille S.J."/>
            <person name="Fedrigo O."/>
            <person name="Jarvis E.D."/>
            <person name="Hiller M."/>
            <person name="Vernes S.C."/>
            <person name="Myers E.W."/>
            <person name="Teeling E.C."/>
        </authorList>
    </citation>
    <scope>NUCLEOTIDE SEQUENCE [LARGE SCALE GENOMIC DNA]</scope>
    <source>
        <strain evidence="13">MRouAeg1</strain>
        <tissue evidence="13">Muscle</tissue>
    </source>
</reference>
<evidence type="ECO:0000256" key="11">
    <source>
        <dbReference type="SAM" id="MobiDB-lite"/>
    </source>
</evidence>
<dbReference type="Gene3D" id="3.30.420.10">
    <property type="entry name" value="Ribonuclease H-like superfamily/Ribonuclease H"/>
    <property type="match status" value="1"/>
</dbReference>
<gene>
    <name evidence="13" type="ORF">HJG63_015615</name>
</gene>
<feature type="compositionally biased region" description="Basic and acidic residues" evidence="11">
    <location>
        <begin position="94"/>
        <end position="106"/>
    </location>
</feature>
<dbReference type="FunFam" id="1.20.1060.10:FF:000001">
    <property type="entry name" value="DNA polymerase I"/>
    <property type="match status" value="1"/>
</dbReference>
<dbReference type="Pfam" id="PF18049">
    <property type="entry name" value="DNA_pol_P_Exo"/>
    <property type="match status" value="1"/>
</dbReference>
<keyword evidence="4" id="KW-0548">Nucleotidyltransferase</keyword>
<dbReference type="Gene3D" id="1.10.150.20">
    <property type="entry name" value="5' to 3' exonuclease, C-terminal subdomain"/>
    <property type="match status" value="1"/>
</dbReference>
<dbReference type="OrthoDB" id="275278at2759"/>
<keyword evidence="9" id="KW-0234">DNA repair</keyword>
<dbReference type="Proteomes" id="UP000593571">
    <property type="component" value="Unassembled WGS sequence"/>
</dbReference>
<dbReference type="GO" id="GO:0003887">
    <property type="term" value="F:DNA-directed DNA polymerase activity"/>
    <property type="evidence" value="ECO:0007669"/>
    <property type="project" value="UniProtKB-KW"/>
</dbReference>
<evidence type="ECO:0000256" key="1">
    <source>
        <dbReference type="ARBA" id="ARBA00007705"/>
    </source>
</evidence>
<evidence type="ECO:0000256" key="3">
    <source>
        <dbReference type="ARBA" id="ARBA00022679"/>
    </source>
</evidence>
<dbReference type="CDD" id="cd08638">
    <property type="entry name" value="DNA_pol_A_theta"/>
    <property type="match status" value="1"/>
</dbReference>
<accession>A0A7J8EAD1</accession>
<dbReference type="InterPro" id="IPR043502">
    <property type="entry name" value="DNA/RNA_pol_sf"/>
</dbReference>
<keyword evidence="5" id="KW-0235">DNA replication</keyword>